<evidence type="ECO:0000313" key="7">
    <source>
        <dbReference type="Proteomes" id="UP001522662"/>
    </source>
</evidence>
<dbReference type="RefSeq" id="WP_245135659.1">
    <property type="nucleotide sequence ID" value="NZ_JALAYX010000002.1"/>
</dbReference>
<name>A0ABT0CXP0_9HYPH</name>
<dbReference type="Gene3D" id="1.10.10.10">
    <property type="entry name" value="Winged helix-like DNA-binding domain superfamily/Winged helix DNA-binding domain"/>
    <property type="match status" value="1"/>
</dbReference>
<reference evidence="6 7" key="1">
    <citation type="submission" date="2022-03" db="EMBL/GenBank/DDBJ databases">
        <title>Rhizobium SSM4.3 sp. nov., isolated from Sediment (Gouqi Island).</title>
        <authorList>
            <person name="Chen G."/>
        </authorList>
    </citation>
    <scope>NUCLEOTIDE SEQUENCE [LARGE SCALE GENOMIC DNA]</scope>
    <source>
        <strain evidence="6 7">SSM4.3</strain>
        <plasmid evidence="6">unnamed</plasmid>
    </source>
</reference>
<evidence type="ECO:0000256" key="2">
    <source>
        <dbReference type="ARBA" id="ARBA00023015"/>
    </source>
</evidence>
<dbReference type="PANTHER" id="PTHR30537:SF30">
    <property type="entry name" value="TRANSCRIPTIONAL REGULATOR-RELATED"/>
    <property type="match status" value="1"/>
</dbReference>
<dbReference type="SUPFAM" id="SSF46785">
    <property type="entry name" value="Winged helix' DNA-binding domain"/>
    <property type="match status" value="1"/>
</dbReference>
<dbReference type="CDD" id="cd08422">
    <property type="entry name" value="PBP2_CrgA_like"/>
    <property type="match status" value="1"/>
</dbReference>
<dbReference type="Gene3D" id="3.40.190.290">
    <property type="match status" value="1"/>
</dbReference>
<feature type="domain" description="HTH lysR-type" evidence="5">
    <location>
        <begin position="3"/>
        <end position="60"/>
    </location>
</feature>
<gene>
    <name evidence="6" type="ORF">MKJ03_06180</name>
</gene>
<evidence type="ECO:0000256" key="3">
    <source>
        <dbReference type="ARBA" id="ARBA00023125"/>
    </source>
</evidence>
<geneLocation type="plasmid" evidence="6">
    <name>unnamed</name>
</geneLocation>
<protein>
    <submittedName>
        <fullName evidence="6">LysR family transcriptional regulator</fullName>
    </submittedName>
</protein>
<dbReference type="InterPro" id="IPR005119">
    <property type="entry name" value="LysR_subst-bd"/>
</dbReference>
<dbReference type="EMBL" id="JALAYX010000002">
    <property type="protein sequence ID" value="MCJ8237905.1"/>
    <property type="molecule type" value="Genomic_DNA"/>
</dbReference>
<evidence type="ECO:0000256" key="4">
    <source>
        <dbReference type="ARBA" id="ARBA00023163"/>
    </source>
</evidence>
<dbReference type="InterPro" id="IPR036388">
    <property type="entry name" value="WH-like_DNA-bd_sf"/>
</dbReference>
<dbReference type="SUPFAM" id="SSF53850">
    <property type="entry name" value="Periplasmic binding protein-like II"/>
    <property type="match status" value="1"/>
</dbReference>
<proteinExistence type="inferred from homology"/>
<accession>A0ABT0CXP0</accession>
<evidence type="ECO:0000256" key="1">
    <source>
        <dbReference type="ARBA" id="ARBA00009437"/>
    </source>
</evidence>
<keyword evidence="4" id="KW-0804">Transcription</keyword>
<sequence>MIDQLRQMAIFARVVDEGSFRAAAKDIGLSPSRVSETVSDLEHYLGVTLLNRTTRKIALTNEGRMFHSRVVEMLRSAEAGLNELNALSLEPVGALRISLPAFLSGGPLTSAIASFTKLHPNVAFSVVYSDNRLGLVDDGFDMNVRVGWLDDSSMMSRKLGDGQRVLVAGAGYAASRAAPQRPGDLEDWDWIRYKNRPDTTTLTSPKGKEESVTGHSQIEVDSIDALYHLAIQDVGVTILPSFLAERGEATGALVRLLPDWTLRPLGIYAVWPDKSRRESLTLLFVRYLAEQDIY</sequence>
<dbReference type="Proteomes" id="UP001522662">
    <property type="component" value="Unassembled WGS sequence"/>
</dbReference>
<comment type="caution">
    <text evidence="6">The sequence shown here is derived from an EMBL/GenBank/DDBJ whole genome shotgun (WGS) entry which is preliminary data.</text>
</comment>
<dbReference type="InterPro" id="IPR000847">
    <property type="entry name" value="LysR_HTH_N"/>
</dbReference>
<dbReference type="Pfam" id="PF00126">
    <property type="entry name" value="HTH_1"/>
    <property type="match status" value="1"/>
</dbReference>
<evidence type="ECO:0000259" key="5">
    <source>
        <dbReference type="PROSITE" id="PS50931"/>
    </source>
</evidence>
<keyword evidence="3" id="KW-0238">DNA-binding</keyword>
<dbReference type="InterPro" id="IPR058163">
    <property type="entry name" value="LysR-type_TF_proteobact-type"/>
</dbReference>
<dbReference type="InterPro" id="IPR036390">
    <property type="entry name" value="WH_DNA-bd_sf"/>
</dbReference>
<evidence type="ECO:0000313" key="6">
    <source>
        <dbReference type="EMBL" id="MCJ8237905.1"/>
    </source>
</evidence>
<dbReference type="PROSITE" id="PS50931">
    <property type="entry name" value="HTH_LYSR"/>
    <property type="match status" value="1"/>
</dbReference>
<keyword evidence="6" id="KW-0614">Plasmid</keyword>
<keyword evidence="2" id="KW-0805">Transcription regulation</keyword>
<keyword evidence="7" id="KW-1185">Reference proteome</keyword>
<organism evidence="6 7">
    <name type="scientific">Peteryoungia algae</name>
    <dbReference type="NCBI Taxonomy" id="2919917"/>
    <lineage>
        <taxon>Bacteria</taxon>
        <taxon>Pseudomonadati</taxon>
        <taxon>Pseudomonadota</taxon>
        <taxon>Alphaproteobacteria</taxon>
        <taxon>Hyphomicrobiales</taxon>
        <taxon>Rhizobiaceae</taxon>
        <taxon>Peteryoungia</taxon>
    </lineage>
</organism>
<comment type="similarity">
    <text evidence="1">Belongs to the LysR transcriptional regulatory family.</text>
</comment>
<dbReference type="PANTHER" id="PTHR30537">
    <property type="entry name" value="HTH-TYPE TRANSCRIPTIONAL REGULATOR"/>
    <property type="match status" value="1"/>
</dbReference>
<dbReference type="Pfam" id="PF03466">
    <property type="entry name" value="LysR_substrate"/>
    <property type="match status" value="1"/>
</dbReference>